<feature type="chain" id="PRO_5046987677" description="Secreted protein" evidence="1">
    <location>
        <begin position="26"/>
        <end position="153"/>
    </location>
</feature>
<comment type="caution">
    <text evidence="2">The sequence shown here is derived from an EMBL/GenBank/DDBJ whole genome shotgun (WGS) entry which is preliminary data.</text>
</comment>
<dbReference type="Proteomes" id="UP001589748">
    <property type="component" value="Unassembled WGS sequence"/>
</dbReference>
<evidence type="ECO:0000313" key="3">
    <source>
        <dbReference type="Proteomes" id="UP001589748"/>
    </source>
</evidence>
<evidence type="ECO:0000256" key="1">
    <source>
        <dbReference type="SAM" id="SignalP"/>
    </source>
</evidence>
<evidence type="ECO:0008006" key="4">
    <source>
        <dbReference type="Google" id="ProtNLM"/>
    </source>
</evidence>
<keyword evidence="3" id="KW-1185">Reference proteome</keyword>
<dbReference type="RefSeq" id="WP_380155489.1">
    <property type="nucleotide sequence ID" value="NZ_JBHMDM010000007.1"/>
</dbReference>
<dbReference type="EMBL" id="JBHMDM010000007">
    <property type="protein sequence ID" value="MFB9377906.1"/>
    <property type="molecule type" value="Genomic_DNA"/>
</dbReference>
<evidence type="ECO:0000313" key="2">
    <source>
        <dbReference type="EMBL" id="MFB9377906.1"/>
    </source>
</evidence>
<proteinExistence type="predicted"/>
<organism evidence="2 3">
    <name type="scientific">Kineococcus gynurae</name>
    <dbReference type="NCBI Taxonomy" id="452979"/>
    <lineage>
        <taxon>Bacteria</taxon>
        <taxon>Bacillati</taxon>
        <taxon>Actinomycetota</taxon>
        <taxon>Actinomycetes</taxon>
        <taxon>Kineosporiales</taxon>
        <taxon>Kineosporiaceae</taxon>
        <taxon>Kineococcus</taxon>
    </lineage>
</organism>
<reference evidence="2 3" key="1">
    <citation type="submission" date="2024-09" db="EMBL/GenBank/DDBJ databases">
        <authorList>
            <person name="Sun Q."/>
            <person name="Mori K."/>
        </authorList>
    </citation>
    <scope>NUCLEOTIDE SEQUENCE [LARGE SCALE GENOMIC DNA]</scope>
    <source>
        <strain evidence="2 3">TISTR 1856</strain>
    </source>
</reference>
<gene>
    <name evidence="2" type="ORF">ACFFVI_13120</name>
</gene>
<sequence length="153" mass="15166">MPLLATVAVAALLVTAVGVTRSAGADPAVELPAMPPGTTTTATTFQVPADGPPQPVRTSLSAVLPASGHAFVVLDCIGPASSTVSVRHRDDRPWSPAAVVDGADHADGACDPTGHRQGYGLVGAPAELVTLDVTGGPVTAVRVVVSDACPCQG</sequence>
<protein>
    <recommendedName>
        <fullName evidence="4">Secreted protein</fullName>
    </recommendedName>
</protein>
<keyword evidence="1" id="KW-0732">Signal</keyword>
<accession>A0ABV5LV63</accession>
<feature type="signal peptide" evidence="1">
    <location>
        <begin position="1"/>
        <end position="25"/>
    </location>
</feature>
<name>A0ABV5LV63_9ACTN</name>